<protein>
    <submittedName>
        <fullName evidence="1">Uncharacterized protein</fullName>
    </submittedName>
</protein>
<sequence>MNIYLSSFVEFTFRVGENENVPECVSNIADWSTKSKPFTNVVRRIYDFLMFRVLIKFEKFEPQIVEESLSICSKLMRFNILNDEDSIMSTFNLISNMFARPHAIPIPLCFKFIGCICNENAKAQQCLLKANLLVAFIEKFKNYFQDESDTSKSVDETRSAIQTFQNISNKNGIYAFKFSFSNFYKNDHVNDLIKQIMHSLKKNNIELIQDSQKI</sequence>
<comment type="caution">
    <text evidence="1">The sequence shown here is derived from an EMBL/GenBank/DDBJ whole genome shotgun (WGS) entry which is preliminary data.</text>
</comment>
<dbReference type="AlphaFoldDB" id="A0A0C2IVY1"/>
<reference evidence="1 2" key="1">
    <citation type="journal article" date="2014" name="Genome Biol. Evol.">
        <title>The genome of the myxosporean Thelohanellus kitauei shows adaptations to nutrient acquisition within its fish host.</title>
        <authorList>
            <person name="Yang Y."/>
            <person name="Xiong J."/>
            <person name="Zhou Z."/>
            <person name="Huo F."/>
            <person name="Miao W."/>
            <person name="Ran C."/>
            <person name="Liu Y."/>
            <person name="Zhang J."/>
            <person name="Feng J."/>
            <person name="Wang M."/>
            <person name="Wang M."/>
            <person name="Wang L."/>
            <person name="Yao B."/>
        </authorList>
    </citation>
    <scope>NUCLEOTIDE SEQUENCE [LARGE SCALE GENOMIC DNA]</scope>
    <source>
        <strain evidence="1">Wuqing</strain>
    </source>
</reference>
<dbReference type="EMBL" id="JWZT01005390">
    <property type="protein sequence ID" value="KII61012.1"/>
    <property type="molecule type" value="Genomic_DNA"/>
</dbReference>
<gene>
    <name evidence="1" type="ORF">RF11_13986</name>
</gene>
<name>A0A0C2IVY1_THEKT</name>
<dbReference type="Proteomes" id="UP000031668">
    <property type="component" value="Unassembled WGS sequence"/>
</dbReference>
<evidence type="ECO:0000313" key="2">
    <source>
        <dbReference type="Proteomes" id="UP000031668"/>
    </source>
</evidence>
<accession>A0A0C2IVY1</accession>
<organism evidence="1 2">
    <name type="scientific">Thelohanellus kitauei</name>
    <name type="common">Myxosporean</name>
    <dbReference type="NCBI Taxonomy" id="669202"/>
    <lineage>
        <taxon>Eukaryota</taxon>
        <taxon>Metazoa</taxon>
        <taxon>Cnidaria</taxon>
        <taxon>Myxozoa</taxon>
        <taxon>Myxosporea</taxon>
        <taxon>Bivalvulida</taxon>
        <taxon>Platysporina</taxon>
        <taxon>Myxobolidae</taxon>
        <taxon>Thelohanellus</taxon>
    </lineage>
</organism>
<keyword evidence="2" id="KW-1185">Reference proteome</keyword>
<proteinExistence type="predicted"/>
<evidence type="ECO:0000313" key="1">
    <source>
        <dbReference type="EMBL" id="KII61012.1"/>
    </source>
</evidence>